<keyword evidence="11" id="KW-1185">Reference proteome</keyword>
<dbReference type="AlphaFoldDB" id="A0A9P4M5T8"/>
<dbReference type="SUPFAM" id="SSF103473">
    <property type="entry name" value="MFS general substrate transporter"/>
    <property type="match status" value="1"/>
</dbReference>
<reference evidence="10" key="1">
    <citation type="journal article" date="2020" name="Stud. Mycol.">
        <title>101 Dothideomycetes genomes: a test case for predicting lifestyles and emergence of pathogens.</title>
        <authorList>
            <person name="Haridas S."/>
            <person name="Albert R."/>
            <person name="Binder M."/>
            <person name="Bloem J."/>
            <person name="Labutti K."/>
            <person name="Salamov A."/>
            <person name="Andreopoulos B."/>
            <person name="Baker S."/>
            <person name="Barry K."/>
            <person name="Bills G."/>
            <person name="Bluhm B."/>
            <person name="Cannon C."/>
            <person name="Castanera R."/>
            <person name="Culley D."/>
            <person name="Daum C."/>
            <person name="Ezra D."/>
            <person name="Gonzalez J."/>
            <person name="Henrissat B."/>
            <person name="Kuo A."/>
            <person name="Liang C."/>
            <person name="Lipzen A."/>
            <person name="Lutzoni F."/>
            <person name="Magnuson J."/>
            <person name="Mondo S."/>
            <person name="Nolan M."/>
            <person name="Ohm R."/>
            <person name="Pangilinan J."/>
            <person name="Park H.-J."/>
            <person name="Ramirez L."/>
            <person name="Alfaro M."/>
            <person name="Sun H."/>
            <person name="Tritt A."/>
            <person name="Yoshinaga Y."/>
            <person name="Zwiers L.-H."/>
            <person name="Turgeon B."/>
            <person name="Goodwin S."/>
            <person name="Spatafora J."/>
            <person name="Crous P."/>
            <person name="Grigoriev I."/>
        </authorList>
    </citation>
    <scope>NUCLEOTIDE SEQUENCE</scope>
    <source>
        <strain evidence="10">CBS 133067</strain>
    </source>
</reference>
<dbReference type="GO" id="GO:0022857">
    <property type="term" value="F:transmembrane transporter activity"/>
    <property type="evidence" value="ECO:0007669"/>
    <property type="project" value="InterPro"/>
</dbReference>
<feature type="transmembrane region" description="Helical" evidence="8">
    <location>
        <begin position="349"/>
        <end position="373"/>
    </location>
</feature>
<dbReference type="PROSITE" id="PS50850">
    <property type="entry name" value="MFS"/>
    <property type="match status" value="1"/>
</dbReference>
<dbReference type="InterPro" id="IPR036259">
    <property type="entry name" value="MFS_trans_sf"/>
</dbReference>
<evidence type="ECO:0000256" key="6">
    <source>
        <dbReference type="ARBA" id="ARBA00023136"/>
    </source>
</evidence>
<feature type="transmembrane region" description="Helical" evidence="8">
    <location>
        <begin position="85"/>
        <end position="109"/>
    </location>
</feature>
<dbReference type="PANTHER" id="PTHR11360">
    <property type="entry name" value="MONOCARBOXYLATE TRANSPORTER"/>
    <property type="match status" value="1"/>
</dbReference>
<accession>A0A9P4M5T8</accession>
<evidence type="ECO:0000256" key="7">
    <source>
        <dbReference type="SAM" id="MobiDB-lite"/>
    </source>
</evidence>
<evidence type="ECO:0000256" key="8">
    <source>
        <dbReference type="SAM" id="Phobius"/>
    </source>
</evidence>
<feature type="transmembrane region" description="Helical" evidence="8">
    <location>
        <begin position="155"/>
        <end position="174"/>
    </location>
</feature>
<dbReference type="GO" id="GO:0016020">
    <property type="term" value="C:membrane"/>
    <property type="evidence" value="ECO:0007669"/>
    <property type="project" value="UniProtKB-SubCell"/>
</dbReference>
<evidence type="ECO:0000256" key="4">
    <source>
        <dbReference type="ARBA" id="ARBA00022692"/>
    </source>
</evidence>
<evidence type="ECO:0000256" key="1">
    <source>
        <dbReference type="ARBA" id="ARBA00004141"/>
    </source>
</evidence>
<comment type="subcellular location">
    <subcellularLocation>
        <location evidence="1">Membrane</location>
        <topology evidence="1">Multi-pass membrane protein</topology>
    </subcellularLocation>
</comment>
<protein>
    <submittedName>
        <fullName evidence="10">Monocarboxylate permease-like protein</fullName>
    </submittedName>
</protein>
<comment type="caution">
    <text evidence="10">The sequence shown here is derived from an EMBL/GenBank/DDBJ whole genome shotgun (WGS) entry which is preliminary data.</text>
</comment>
<feature type="compositionally biased region" description="Basic and acidic residues" evidence="7">
    <location>
        <begin position="46"/>
        <end position="56"/>
    </location>
</feature>
<feature type="transmembrane region" description="Helical" evidence="8">
    <location>
        <begin position="180"/>
        <end position="200"/>
    </location>
</feature>
<evidence type="ECO:0000313" key="10">
    <source>
        <dbReference type="EMBL" id="KAF2094149.1"/>
    </source>
</evidence>
<feature type="transmembrane region" description="Helical" evidence="8">
    <location>
        <begin position="244"/>
        <end position="264"/>
    </location>
</feature>
<feature type="transmembrane region" description="Helical" evidence="8">
    <location>
        <begin position="379"/>
        <end position="404"/>
    </location>
</feature>
<evidence type="ECO:0000256" key="2">
    <source>
        <dbReference type="ARBA" id="ARBA00006727"/>
    </source>
</evidence>
<keyword evidence="4 8" id="KW-0812">Transmembrane</keyword>
<dbReference type="InterPro" id="IPR011701">
    <property type="entry name" value="MFS"/>
</dbReference>
<feature type="transmembrane region" description="Helical" evidence="8">
    <location>
        <begin position="285"/>
        <end position="311"/>
    </location>
</feature>
<evidence type="ECO:0000313" key="11">
    <source>
        <dbReference type="Proteomes" id="UP000799772"/>
    </source>
</evidence>
<keyword evidence="6 8" id="KW-0472">Membrane</keyword>
<feature type="transmembrane region" description="Helical" evidence="8">
    <location>
        <begin position="416"/>
        <end position="436"/>
    </location>
</feature>
<feature type="compositionally biased region" description="Basic and acidic residues" evidence="7">
    <location>
        <begin position="1"/>
        <end position="11"/>
    </location>
</feature>
<evidence type="ECO:0000256" key="3">
    <source>
        <dbReference type="ARBA" id="ARBA00022448"/>
    </source>
</evidence>
<gene>
    <name evidence="10" type="ORF">NA57DRAFT_80566</name>
</gene>
<proteinExistence type="inferred from homology"/>
<organism evidence="10 11">
    <name type="scientific">Rhizodiscina lignyota</name>
    <dbReference type="NCBI Taxonomy" id="1504668"/>
    <lineage>
        <taxon>Eukaryota</taxon>
        <taxon>Fungi</taxon>
        <taxon>Dikarya</taxon>
        <taxon>Ascomycota</taxon>
        <taxon>Pezizomycotina</taxon>
        <taxon>Dothideomycetes</taxon>
        <taxon>Pleosporomycetidae</taxon>
        <taxon>Aulographales</taxon>
        <taxon>Rhizodiscinaceae</taxon>
        <taxon>Rhizodiscina</taxon>
    </lineage>
</organism>
<dbReference type="OrthoDB" id="5667at2759"/>
<comment type="similarity">
    <text evidence="2">Belongs to the major facilitator superfamily. Monocarboxylate porter (TC 2.A.1.13) family.</text>
</comment>
<feature type="transmembrane region" description="Helical" evidence="8">
    <location>
        <begin position="121"/>
        <end position="143"/>
    </location>
</feature>
<dbReference type="PANTHER" id="PTHR11360:SF224">
    <property type="entry name" value="MAJOR FACILITATOR SUPERFAMILY (MFS) PROFILE DOMAIN-CONTAINING PROTEIN-RELATED"/>
    <property type="match status" value="1"/>
</dbReference>
<keyword evidence="3" id="KW-0813">Transport</keyword>
<dbReference type="CDD" id="cd17352">
    <property type="entry name" value="MFS_MCT_SLC16"/>
    <property type="match status" value="1"/>
</dbReference>
<dbReference type="Gene3D" id="1.20.1250.20">
    <property type="entry name" value="MFS general substrate transporter like domains"/>
    <property type="match status" value="2"/>
</dbReference>
<dbReference type="Pfam" id="PF07690">
    <property type="entry name" value="MFS_1"/>
    <property type="match status" value="1"/>
</dbReference>
<feature type="region of interest" description="Disordered" evidence="7">
    <location>
        <begin position="1"/>
        <end position="78"/>
    </location>
</feature>
<feature type="domain" description="Major facilitator superfamily (MFS) profile" evidence="9">
    <location>
        <begin position="288"/>
        <end position="477"/>
    </location>
</feature>
<keyword evidence="5 8" id="KW-1133">Transmembrane helix</keyword>
<evidence type="ECO:0000256" key="5">
    <source>
        <dbReference type="ARBA" id="ARBA00022989"/>
    </source>
</evidence>
<dbReference type="InterPro" id="IPR050327">
    <property type="entry name" value="Proton-linked_MCT"/>
</dbReference>
<feature type="transmembrane region" description="Helical" evidence="8">
    <location>
        <begin position="212"/>
        <end position="232"/>
    </location>
</feature>
<dbReference type="EMBL" id="ML978135">
    <property type="protein sequence ID" value="KAF2094149.1"/>
    <property type="molecule type" value="Genomic_DNA"/>
</dbReference>
<dbReference type="Proteomes" id="UP000799772">
    <property type="component" value="Unassembled WGS sequence"/>
</dbReference>
<evidence type="ECO:0000259" key="9">
    <source>
        <dbReference type="PROSITE" id="PS50850"/>
    </source>
</evidence>
<name>A0A9P4M5T8_9PEZI</name>
<feature type="transmembrane region" description="Helical" evidence="8">
    <location>
        <begin position="448"/>
        <end position="467"/>
    </location>
</feature>
<dbReference type="InterPro" id="IPR020846">
    <property type="entry name" value="MFS_dom"/>
</dbReference>
<sequence>MASTSIDKELKIPATVTPSHIPSSNHSVSSQEPLDKAAGQSASRGNDADPDTKDLEAAPDQPEKTATPNAQATEFGPPPDGGWEAWLVVAGGFCTIFASFGWINCIGVFQDYYEFHQLSNFSPSTIAWIPSTESFMLFFWGPVAGKMADDLGPRWPLLLGSVLHIFGLMMTSISDKYYQIFLAQSVCSAIGCSFLFYPTIAACGTWFLKHRALAFGIMVSGSSLGGVTLPIMVNHLVVRIGFGWAMRSTAFLLLGLLIFGNLAVKSRLPPARRPISLMDFISPFAEVPFLLLAIGGFFAYFGGFLPFNYIIVQGKAEGMSNNLSGYLVPIVNAASTFGRIIPGHLGDKYGVFNVMIVFTAFGGILCLALWLPAASSAPLIVFAALYGFASGTTLSIIPALVAQISDIRKLGVRNGTLYAFTSFGVLTGSPIAGAIVNNQHGGFSGLKIFGGITLLLSAVFVIFSRTVQVGMKAKVKI</sequence>
<feature type="compositionally biased region" description="Low complexity" evidence="7">
    <location>
        <begin position="18"/>
        <end position="30"/>
    </location>
</feature>